<evidence type="ECO:0000313" key="3">
    <source>
        <dbReference type="EMBL" id="CDS02105.1"/>
    </source>
</evidence>
<keyword evidence="4" id="KW-1185">Reference proteome</keyword>
<evidence type="ECO:0000256" key="2">
    <source>
        <dbReference type="SAM" id="MobiDB-lite"/>
    </source>
</evidence>
<evidence type="ECO:0000313" key="4">
    <source>
        <dbReference type="Proteomes" id="UP000242770"/>
    </source>
</evidence>
<feature type="compositionally biased region" description="Polar residues" evidence="2">
    <location>
        <begin position="116"/>
        <end position="132"/>
    </location>
</feature>
<organism evidence="3 4">
    <name type="scientific">Sporisorium scitamineum</name>
    <dbReference type="NCBI Taxonomy" id="49012"/>
    <lineage>
        <taxon>Eukaryota</taxon>
        <taxon>Fungi</taxon>
        <taxon>Dikarya</taxon>
        <taxon>Basidiomycota</taxon>
        <taxon>Ustilaginomycotina</taxon>
        <taxon>Ustilaginomycetes</taxon>
        <taxon>Ustilaginales</taxon>
        <taxon>Ustilaginaceae</taxon>
        <taxon>Sporisorium</taxon>
    </lineage>
</organism>
<reference evidence="4" key="1">
    <citation type="submission" date="2014-06" db="EMBL/GenBank/DDBJ databases">
        <authorList>
            <person name="Berkman P.J."/>
        </authorList>
    </citation>
    <scope>NUCLEOTIDE SEQUENCE [LARGE SCALE GENOMIC DNA]</scope>
</reference>
<dbReference type="SUPFAM" id="SSF48403">
    <property type="entry name" value="Ankyrin repeat"/>
    <property type="match status" value="1"/>
</dbReference>
<dbReference type="PROSITE" id="PS50088">
    <property type="entry name" value="ANK_REPEAT"/>
    <property type="match status" value="1"/>
</dbReference>
<accession>A0A0F7RZU0</accession>
<dbReference type="STRING" id="49012.A0A0F7RZU0"/>
<feature type="compositionally biased region" description="Polar residues" evidence="2">
    <location>
        <begin position="23"/>
        <end position="38"/>
    </location>
</feature>
<dbReference type="AlphaFoldDB" id="A0A0F7RZU0"/>
<dbReference type="PROSITE" id="PS50297">
    <property type="entry name" value="ANK_REP_REGION"/>
    <property type="match status" value="1"/>
</dbReference>
<dbReference type="Gene3D" id="1.25.40.20">
    <property type="entry name" value="Ankyrin repeat-containing domain"/>
    <property type="match status" value="1"/>
</dbReference>
<feature type="compositionally biased region" description="Polar residues" evidence="2">
    <location>
        <begin position="241"/>
        <end position="250"/>
    </location>
</feature>
<gene>
    <name evidence="3" type="primary">SSCI82180.1</name>
</gene>
<feature type="region of interest" description="Disordered" evidence="2">
    <location>
        <begin position="116"/>
        <end position="148"/>
    </location>
</feature>
<feature type="region of interest" description="Disordered" evidence="2">
    <location>
        <begin position="205"/>
        <end position="261"/>
    </location>
</feature>
<dbReference type="InterPro" id="IPR036770">
    <property type="entry name" value="Ankyrin_rpt-contain_sf"/>
</dbReference>
<dbReference type="GO" id="GO:0005929">
    <property type="term" value="C:cilium"/>
    <property type="evidence" value="ECO:0007669"/>
    <property type="project" value="TreeGrafter"/>
</dbReference>
<dbReference type="PANTHER" id="PTHR24184:SF11">
    <property type="entry name" value="ANKYRIN REPEAT AND SOCS BOX CONTAINING 3"/>
    <property type="match status" value="1"/>
</dbReference>
<dbReference type="Pfam" id="PF12796">
    <property type="entry name" value="Ank_2"/>
    <property type="match status" value="1"/>
</dbReference>
<sequence>MPQARLLPPSPPPTASHFDRLLPTQSMTPVPDTDSASATPPLPPCQHSPGSVAQLPNAAIDLANRMFNLARSGDPTLIDYLAAGLPPNLTNNRGDTLLMLASYHGHVDLVRRMLTESSQQTPNATDNPSETPTRAWRGKPDPNQLNGRGQSIVAGAVFKGYDDVVRLLIEHGADPLAGQPNAEECARMFNKWDGETGLKQLFEQAPGRGAGGRQAAPAVEDREEMRRVSGVGLQRMETDSNKSQAETQAAQLPRPYPGAER</sequence>
<feature type="region of interest" description="Disordered" evidence="2">
    <location>
        <begin position="1"/>
        <end position="52"/>
    </location>
</feature>
<proteinExistence type="predicted"/>
<evidence type="ECO:0000256" key="1">
    <source>
        <dbReference type="PROSITE-ProRule" id="PRU00023"/>
    </source>
</evidence>
<feature type="repeat" description="ANK" evidence="1">
    <location>
        <begin position="148"/>
        <end position="174"/>
    </location>
</feature>
<dbReference type="EMBL" id="CCFA01004969">
    <property type="protein sequence ID" value="CDS02105.1"/>
    <property type="molecule type" value="Genomic_DNA"/>
</dbReference>
<dbReference type="InterPro" id="IPR002110">
    <property type="entry name" value="Ankyrin_rpt"/>
</dbReference>
<keyword evidence="1" id="KW-0040">ANK repeat</keyword>
<protein>
    <submittedName>
        <fullName evidence="3">Uncharacterized protein</fullName>
    </submittedName>
</protein>
<dbReference type="SMART" id="SM00248">
    <property type="entry name" value="ANK"/>
    <property type="match status" value="2"/>
</dbReference>
<dbReference type="PANTHER" id="PTHR24184">
    <property type="entry name" value="SI:CH211-189E2.2"/>
    <property type="match status" value="1"/>
</dbReference>
<dbReference type="Proteomes" id="UP000242770">
    <property type="component" value="Unassembled WGS sequence"/>
</dbReference>
<name>A0A0F7RZU0_9BASI</name>